<comment type="subcellular location">
    <subcellularLocation>
        <location evidence="1">Membrane</location>
    </subcellularLocation>
</comment>
<dbReference type="EMBL" id="UZAH01040444">
    <property type="protein sequence ID" value="VDP58584.1"/>
    <property type="molecule type" value="Genomic_DNA"/>
</dbReference>
<sequence length="62" mass="6474">MCGGAIGEAMDLLNANQLINDYEFRFVVAYTECDPAAGVGVGVGFMKNGDVDMVLGPPCPYG</sequence>
<dbReference type="Pfam" id="PF01094">
    <property type="entry name" value="ANF_receptor"/>
    <property type="match status" value="1"/>
</dbReference>
<evidence type="ECO:0000313" key="6">
    <source>
        <dbReference type="EMBL" id="VDP58584.1"/>
    </source>
</evidence>
<dbReference type="SUPFAM" id="SSF53822">
    <property type="entry name" value="Periplasmic binding protein-like I"/>
    <property type="match status" value="1"/>
</dbReference>
<accession>A0A3P8FKJ4</accession>
<evidence type="ECO:0000256" key="2">
    <source>
        <dbReference type="ARBA" id="ARBA00022692"/>
    </source>
</evidence>
<name>A0A3P8FKJ4_HELPZ</name>
<gene>
    <name evidence="6" type="ORF">HPBE_LOCUS26625</name>
</gene>
<organism evidence="6">
    <name type="scientific">Heligmosomoides polygyrus</name>
    <name type="common">Parasitic roundworm</name>
    <dbReference type="NCBI Taxonomy" id="6339"/>
    <lineage>
        <taxon>Eukaryota</taxon>
        <taxon>Metazoa</taxon>
        <taxon>Ecdysozoa</taxon>
        <taxon>Nematoda</taxon>
        <taxon>Chromadorea</taxon>
        <taxon>Rhabditida</taxon>
        <taxon>Rhabditina</taxon>
        <taxon>Rhabditomorpha</taxon>
        <taxon>Strongyloidea</taxon>
        <taxon>Heligmosomidae</taxon>
        <taxon>Heligmosomoides</taxon>
    </lineage>
</organism>
<evidence type="ECO:0000256" key="3">
    <source>
        <dbReference type="ARBA" id="ARBA00022989"/>
    </source>
</evidence>
<dbReference type="GO" id="GO:0016020">
    <property type="term" value="C:membrane"/>
    <property type="evidence" value="ECO:0007669"/>
    <property type="project" value="UniProtKB-SubCell"/>
</dbReference>
<dbReference type="InterPro" id="IPR001828">
    <property type="entry name" value="ANF_lig-bd_rcpt"/>
</dbReference>
<dbReference type="AlphaFoldDB" id="A0A3P8FKJ4"/>
<feature type="domain" description="Receptor ligand binding region" evidence="5">
    <location>
        <begin position="2"/>
        <end position="61"/>
    </location>
</feature>
<evidence type="ECO:0000256" key="1">
    <source>
        <dbReference type="ARBA" id="ARBA00004370"/>
    </source>
</evidence>
<dbReference type="Gene3D" id="3.40.50.2300">
    <property type="match status" value="1"/>
</dbReference>
<dbReference type="OrthoDB" id="5851395at2759"/>
<evidence type="ECO:0000259" key="5">
    <source>
        <dbReference type="Pfam" id="PF01094"/>
    </source>
</evidence>
<dbReference type="InterPro" id="IPR028082">
    <property type="entry name" value="Peripla_BP_I"/>
</dbReference>
<proteinExistence type="predicted"/>
<evidence type="ECO:0000256" key="4">
    <source>
        <dbReference type="ARBA" id="ARBA00023136"/>
    </source>
</evidence>
<protein>
    <recommendedName>
        <fullName evidence="5">Receptor ligand binding region domain-containing protein</fullName>
    </recommendedName>
</protein>
<keyword evidence="4" id="KW-0472">Membrane</keyword>
<reference evidence="6" key="1">
    <citation type="submission" date="2018-11" db="EMBL/GenBank/DDBJ databases">
        <authorList>
            <consortium name="Pathogen Informatics"/>
        </authorList>
    </citation>
    <scope>NUCLEOTIDE SEQUENCE [LARGE SCALE GENOMIC DNA]</scope>
</reference>
<keyword evidence="3" id="KW-1133">Transmembrane helix</keyword>
<keyword evidence="2" id="KW-0812">Transmembrane</keyword>